<accession>A0AC60PUG1</accession>
<evidence type="ECO:0000313" key="1">
    <source>
        <dbReference type="EMBL" id="KAG0424595.1"/>
    </source>
</evidence>
<dbReference type="EMBL" id="JABSTQ010009955">
    <property type="protein sequence ID" value="KAG0424595.1"/>
    <property type="molecule type" value="Genomic_DNA"/>
</dbReference>
<organism evidence="1 2">
    <name type="scientific">Ixodes persulcatus</name>
    <name type="common">Taiga tick</name>
    <dbReference type="NCBI Taxonomy" id="34615"/>
    <lineage>
        <taxon>Eukaryota</taxon>
        <taxon>Metazoa</taxon>
        <taxon>Ecdysozoa</taxon>
        <taxon>Arthropoda</taxon>
        <taxon>Chelicerata</taxon>
        <taxon>Arachnida</taxon>
        <taxon>Acari</taxon>
        <taxon>Parasitiformes</taxon>
        <taxon>Ixodida</taxon>
        <taxon>Ixodoidea</taxon>
        <taxon>Ixodidae</taxon>
        <taxon>Ixodinae</taxon>
        <taxon>Ixodes</taxon>
    </lineage>
</organism>
<name>A0AC60PUG1_IXOPE</name>
<comment type="caution">
    <text evidence="1">The sequence shown here is derived from an EMBL/GenBank/DDBJ whole genome shotgun (WGS) entry which is preliminary data.</text>
</comment>
<gene>
    <name evidence="1" type="ORF">HPB47_028190</name>
</gene>
<sequence length="1047" mass="119144">MDTHERRSELVGWPQSERIPKTLWLDYFEEDVIFQDIALQVLSPVKSSAVLKHPLCEPAIRYLELSSNTNLNKPPSNWLRGDISWHGLRAQWTYPQSSSTIFSSFHMANNFTEYIGEVDVISDAENIKKLLKMPYSNSHISMMVHRVGKTLLLDEFDVHRHLLRESQKQWEWLRNFFYDTVLASLQEKEKVALRKNKRRDILQNKNMFSKFLYYSLEQEPSAVQKLDVAPEGSEASHEGNGTDGNGAPRDENRTVMLPEGQDAVENAALDGSSEHLRNLLWTFEDIRMLIGSNMPIFGGGTRPAVSLKLRDMQKPINILTGLDYWLDNLMCNVPEVVMCYHLNGIVQKYELLKTEEIPHLKDSHFSPRVVKDIAQNILSFLKVNAAKSGHTYWLFKGKNDDVVKLYDLTVLCSELVDDKQQNPFTLPVAVLLFRVAANMKESPDCKHKQGTIYRLLKNSLQLLDSRKHPHIVSSVHSLLSDLFVPSDLDPGSVRAESPENSEHSDEGPWQDSEEEEASKNSENPSVSVGALCVAERIRSEGRSDAEKAVLPYRTNWEERCRLALLHVLQGMALILSDERDGPEGGTFAQDKPASEKLEAEPENLNIAEPYVPIPLRYFPLGAEAPSLQEEVAKEEAPPPELLNSRIEVAKSLTNLRDPSWQDHCLQFLLQKAARTYCTMAEIGCCANRYGRALRWIRYGLHCHEQLRFLVAKVGKECPLESLVYLLGLAGDVYLMLVHGDSGFSREVHREDFELPSKHDQQLLAFLEKISGSPINLKYCLAGEFPQDLERTLILSARCYASALKILSSERLNEFQQLTRRLGNISNELGVFYMNQAARIFNEQEHSSEQMEQLWAKSQECLEKGVDAFDTLNDVANLALVNSNLGRLMRLRAHAASASQKGIVRGEFTAQERTLYNRAISYYNKASRVLGDRKLYPDIWDSVNWELSSALFTLGTLLQDYAPLSTHSQEEIEKEVVKLMLKSLDLCSSETSLSRQPLYQYRAATIYHRLASLHHNAYRNQHIRPMEFSLKAFLFKKKAAFKRSCSAG</sequence>
<dbReference type="Proteomes" id="UP000805193">
    <property type="component" value="Unassembled WGS sequence"/>
</dbReference>
<protein>
    <submittedName>
        <fullName evidence="1">Uncharacterized protein</fullName>
    </submittedName>
</protein>
<evidence type="ECO:0000313" key="2">
    <source>
        <dbReference type="Proteomes" id="UP000805193"/>
    </source>
</evidence>
<proteinExistence type="predicted"/>
<reference evidence="1 2" key="1">
    <citation type="journal article" date="2020" name="Cell">
        <title>Large-Scale Comparative Analyses of Tick Genomes Elucidate Their Genetic Diversity and Vector Capacities.</title>
        <authorList>
            <consortium name="Tick Genome and Microbiome Consortium (TIGMIC)"/>
            <person name="Jia N."/>
            <person name="Wang J."/>
            <person name="Shi W."/>
            <person name="Du L."/>
            <person name="Sun Y."/>
            <person name="Zhan W."/>
            <person name="Jiang J.F."/>
            <person name="Wang Q."/>
            <person name="Zhang B."/>
            <person name="Ji P."/>
            <person name="Bell-Sakyi L."/>
            <person name="Cui X.M."/>
            <person name="Yuan T.T."/>
            <person name="Jiang B.G."/>
            <person name="Yang W.F."/>
            <person name="Lam T.T."/>
            <person name="Chang Q.C."/>
            <person name="Ding S.J."/>
            <person name="Wang X.J."/>
            <person name="Zhu J.G."/>
            <person name="Ruan X.D."/>
            <person name="Zhao L."/>
            <person name="Wei J.T."/>
            <person name="Ye R.Z."/>
            <person name="Que T.C."/>
            <person name="Du C.H."/>
            <person name="Zhou Y.H."/>
            <person name="Cheng J.X."/>
            <person name="Dai P.F."/>
            <person name="Guo W.B."/>
            <person name="Han X.H."/>
            <person name="Huang E.J."/>
            <person name="Li L.F."/>
            <person name="Wei W."/>
            <person name="Gao Y.C."/>
            <person name="Liu J.Z."/>
            <person name="Shao H.Z."/>
            <person name="Wang X."/>
            <person name="Wang C.C."/>
            <person name="Yang T.C."/>
            <person name="Huo Q.B."/>
            <person name="Li W."/>
            <person name="Chen H.Y."/>
            <person name="Chen S.E."/>
            <person name="Zhou L.G."/>
            <person name="Ni X.B."/>
            <person name="Tian J.H."/>
            <person name="Sheng Y."/>
            <person name="Liu T."/>
            <person name="Pan Y.S."/>
            <person name="Xia L.Y."/>
            <person name="Li J."/>
            <person name="Zhao F."/>
            <person name="Cao W.C."/>
        </authorList>
    </citation>
    <scope>NUCLEOTIDE SEQUENCE [LARGE SCALE GENOMIC DNA]</scope>
    <source>
        <strain evidence="1">Iper-2018</strain>
    </source>
</reference>
<keyword evidence="2" id="KW-1185">Reference proteome</keyword>